<evidence type="ECO:0000313" key="2">
    <source>
        <dbReference type="EMBL" id="APX72388.1"/>
    </source>
</evidence>
<dbReference type="KEGG" id="lalw:BTM29_07355"/>
<dbReference type="AlphaFoldDB" id="A0A1P8Q3G8"/>
<dbReference type="STRING" id="1847728.BTM29_07355"/>
<keyword evidence="3" id="KW-1185">Reference proteome</keyword>
<dbReference type="RefSeq" id="WP_076615516.1">
    <property type="nucleotide sequence ID" value="NZ_CP019323.1"/>
</dbReference>
<evidence type="ECO:0000313" key="3">
    <source>
        <dbReference type="Proteomes" id="UP000187499"/>
    </source>
</evidence>
<name>A0A1P8Q3G8_9LACO</name>
<keyword evidence="1" id="KW-1133">Transmembrane helix</keyword>
<feature type="transmembrane region" description="Helical" evidence="1">
    <location>
        <begin position="7"/>
        <end position="28"/>
    </location>
</feature>
<gene>
    <name evidence="2" type="ORF">BTM29_07355</name>
</gene>
<keyword evidence="1" id="KW-0472">Membrane</keyword>
<organism evidence="2 3">
    <name type="scientific">Companilactobacillus allii</name>
    <dbReference type="NCBI Taxonomy" id="1847728"/>
    <lineage>
        <taxon>Bacteria</taxon>
        <taxon>Bacillati</taxon>
        <taxon>Bacillota</taxon>
        <taxon>Bacilli</taxon>
        <taxon>Lactobacillales</taxon>
        <taxon>Lactobacillaceae</taxon>
        <taxon>Companilactobacillus</taxon>
    </lineage>
</organism>
<evidence type="ECO:0008006" key="4">
    <source>
        <dbReference type="Google" id="ProtNLM"/>
    </source>
</evidence>
<accession>A0A1P8Q3G8</accession>
<sequence length="93" mass="10752">MKSRSGFMLLESLITMSISITILITLSMCVGQQFKILNYWEERVSAHKIMLIHSKTDNMDNEHIVDGKKYFYDNINGRMSVKVNGNIFYAQKA</sequence>
<protein>
    <recommendedName>
        <fullName evidence="4">Prepilin-type N-terminal cleavage/methylation domain-containing protein</fullName>
    </recommendedName>
</protein>
<reference evidence="3" key="1">
    <citation type="submission" date="2016-12" db="EMBL/GenBank/DDBJ databases">
        <authorList>
            <person name="Jung M.Y."/>
            <person name="Lee S.H."/>
        </authorList>
    </citation>
    <scope>NUCLEOTIDE SEQUENCE [LARGE SCALE GENOMIC DNA]</scope>
    <source>
        <strain evidence="3">WiKim39</strain>
    </source>
</reference>
<keyword evidence="1" id="KW-0812">Transmembrane</keyword>
<proteinExistence type="predicted"/>
<dbReference type="EMBL" id="CP019323">
    <property type="protein sequence ID" value="APX72388.1"/>
    <property type="molecule type" value="Genomic_DNA"/>
</dbReference>
<evidence type="ECO:0000256" key="1">
    <source>
        <dbReference type="SAM" id="Phobius"/>
    </source>
</evidence>
<dbReference type="OrthoDB" id="2297107at2"/>
<dbReference type="Proteomes" id="UP000187499">
    <property type="component" value="Chromosome"/>
</dbReference>